<dbReference type="InterPro" id="IPR041330">
    <property type="entry name" value="KN17_SH3"/>
</dbReference>
<dbReference type="Proteomes" id="UP000218231">
    <property type="component" value="Unassembled WGS sequence"/>
</dbReference>
<feature type="compositionally biased region" description="Basic and acidic residues" evidence="5">
    <location>
        <begin position="265"/>
        <end position="296"/>
    </location>
</feature>
<dbReference type="InterPro" id="IPR041995">
    <property type="entry name" value="KOW_KIN17"/>
</dbReference>
<dbReference type="GO" id="GO:0003690">
    <property type="term" value="F:double-stranded DNA binding"/>
    <property type="evidence" value="ECO:0007669"/>
    <property type="project" value="TreeGrafter"/>
</dbReference>
<dbReference type="PANTHER" id="PTHR12805">
    <property type="entry name" value="KIN17 KIN, ANTIGENIC DETERMINANT OF RECA PROTEIN HOMOLOG"/>
    <property type="match status" value="1"/>
</dbReference>
<evidence type="ECO:0000256" key="3">
    <source>
        <dbReference type="ARBA" id="ARBA00022771"/>
    </source>
</evidence>
<keyword evidence="8" id="KW-1185">Reference proteome</keyword>
<dbReference type="InterPro" id="IPR037321">
    <property type="entry name" value="KIN17-like"/>
</dbReference>
<evidence type="ECO:0000256" key="5">
    <source>
        <dbReference type="SAM" id="MobiDB-lite"/>
    </source>
</evidence>
<dbReference type="SUPFAM" id="SSF57667">
    <property type="entry name" value="beta-beta-alpha zinc fingers"/>
    <property type="match status" value="1"/>
</dbReference>
<evidence type="ECO:0000256" key="1">
    <source>
        <dbReference type="ARBA" id="ARBA00008517"/>
    </source>
</evidence>
<dbReference type="InterPro" id="IPR056767">
    <property type="entry name" value="C2H2-Znf_KIN17"/>
</dbReference>
<dbReference type="Pfam" id="PF25092">
    <property type="entry name" value="SH3_KIN17_C"/>
    <property type="match status" value="1"/>
</dbReference>
<dbReference type="InterPro" id="IPR014722">
    <property type="entry name" value="Rib_uL2_dom2"/>
</dbReference>
<protein>
    <recommendedName>
        <fullName evidence="6">DNA/RNA-binding protein Kin17 WH-like domain-containing protein</fullName>
    </recommendedName>
</protein>
<evidence type="ECO:0000256" key="4">
    <source>
        <dbReference type="ARBA" id="ARBA00022833"/>
    </source>
</evidence>
<dbReference type="SMART" id="SM01253">
    <property type="entry name" value="Kin17_mid"/>
    <property type="match status" value="1"/>
</dbReference>
<dbReference type="FunFam" id="2.30.30.30:FF:000021">
    <property type="entry name" value="DNA/RNA-binding protein KIN17, putative"/>
    <property type="match status" value="1"/>
</dbReference>
<dbReference type="Gene3D" id="2.30.30.140">
    <property type="match status" value="1"/>
</dbReference>
<dbReference type="GO" id="GO:0006974">
    <property type="term" value="P:DNA damage response"/>
    <property type="evidence" value="ECO:0007669"/>
    <property type="project" value="TreeGrafter"/>
</dbReference>
<dbReference type="Gene3D" id="1.10.10.2030">
    <property type="entry name" value="DNA/RNA-binding protein Kin17, conserved domain"/>
    <property type="match status" value="1"/>
</dbReference>
<proteinExistence type="inferred from homology"/>
<evidence type="ECO:0000313" key="7">
    <source>
        <dbReference type="EMBL" id="PAV75512.1"/>
    </source>
</evidence>
<reference evidence="7 8" key="1">
    <citation type="journal article" date="2017" name="Curr. Biol.">
        <title>Genome architecture and evolution of a unichromosomal asexual nematode.</title>
        <authorList>
            <person name="Fradin H."/>
            <person name="Zegar C."/>
            <person name="Gutwein M."/>
            <person name="Lucas J."/>
            <person name="Kovtun M."/>
            <person name="Corcoran D."/>
            <person name="Baugh L.R."/>
            <person name="Kiontke K."/>
            <person name="Gunsalus K."/>
            <person name="Fitch D.H."/>
            <person name="Piano F."/>
        </authorList>
    </citation>
    <scope>NUCLEOTIDE SEQUENCE [LARGE SCALE GENOMIC DNA]</scope>
    <source>
        <strain evidence="7">PF1309</strain>
    </source>
</reference>
<dbReference type="CDD" id="cd13155">
    <property type="entry name" value="KOW_KIN17"/>
    <property type="match status" value="1"/>
</dbReference>
<evidence type="ECO:0000259" key="6">
    <source>
        <dbReference type="SMART" id="SM01253"/>
    </source>
</evidence>
<dbReference type="PANTHER" id="PTHR12805:SF0">
    <property type="entry name" value="DNA_RNA-BINDING PROTEIN KIN17"/>
    <property type="match status" value="1"/>
</dbReference>
<evidence type="ECO:0000256" key="2">
    <source>
        <dbReference type="ARBA" id="ARBA00022723"/>
    </source>
</evidence>
<dbReference type="InterPro" id="IPR019447">
    <property type="entry name" value="DNA/RNA-bd_Kin17_WH-like_dom"/>
</dbReference>
<dbReference type="AlphaFoldDB" id="A0A2A2KNM9"/>
<sequence>MGKHEKGTPKEIANRTKSKGLQKLRWYCQMCQKQCRDQNGFKCHLTSESHQRQILLFAENANSFLRQFSNEFETSFLRTLRMSYGTKRVRANEVYQEIVKNKGHTHMNSTVWHTLTGFILYLGSSGKCKIDKNEKGWWIQYIDKEAELRKEEEVKKMKAEKDDEERHLEMMNVMVERGKELAGEDFETPAPTELIRNDDEKIQLNLNLNVKPSLEDLNKPCSSLIGNVFNSKVKSGGVKKEEPDDEDESERDDRPKKRKRSGSPSKERERERDRHERKSRDSKYEPESSRKSALDEIREMEEIKKEKKNRKDHWLHEGIIVKIVTKKLGDKFYKAKGMVKKLIDEYTASVKLDDGTTVKLDQSHVETVIPSVGRKMLVVNGAYRGSVAVLESLDEKKFCVNLTIDEGVLKGRKISAPYEDASKLA</sequence>
<evidence type="ECO:0000313" key="8">
    <source>
        <dbReference type="Proteomes" id="UP000218231"/>
    </source>
</evidence>
<organism evidence="7 8">
    <name type="scientific">Diploscapter pachys</name>
    <dbReference type="NCBI Taxonomy" id="2018661"/>
    <lineage>
        <taxon>Eukaryota</taxon>
        <taxon>Metazoa</taxon>
        <taxon>Ecdysozoa</taxon>
        <taxon>Nematoda</taxon>
        <taxon>Chromadorea</taxon>
        <taxon>Rhabditida</taxon>
        <taxon>Rhabditina</taxon>
        <taxon>Rhabditomorpha</taxon>
        <taxon>Rhabditoidea</taxon>
        <taxon>Rhabditidae</taxon>
        <taxon>Diploscapter</taxon>
    </lineage>
</organism>
<gene>
    <name evidence="7" type="ORF">WR25_13601</name>
</gene>
<dbReference type="Pfam" id="PF25095">
    <property type="entry name" value="C2H2-zf_KIN17"/>
    <property type="match status" value="1"/>
</dbReference>
<accession>A0A2A2KNM9</accession>
<keyword evidence="2" id="KW-0479">Metal-binding</keyword>
<feature type="region of interest" description="Disordered" evidence="5">
    <location>
        <begin position="234"/>
        <end position="296"/>
    </location>
</feature>
<dbReference type="Gene3D" id="2.30.30.30">
    <property type="match status" value="1"/>
</dbReference>
<comment type="caution">
    <text evidence="7">The sequence shown here is derived from an EMBL/GenBank/DDBJ whole genome shotgun (WGS) entry which is preliminary data.</text>
</comment>
<feature type="domain" description="DNA/RNA-binding protein Kin17 WH-like" evidence="6">
    <location>
        <begin position="52"/>
        <end position="176"/>
    </location>
</feature>
<dbReference type="OrthoDB" id="10266249at2759"/>
<comment type="similarity">
    <text evidence="1">Belongs to the KIN17 family.</text>
</comment>
<dbReference type="GO" id="GO:0006260">
    <property type="term" value="P:DNA replication"/>
    <property type="evidence" value="ECO:0007669"/>
    <property type="project" value="TreeGrafter"/>
</dbReference>
<dbReference type="Pfam" id="PF18131">
    <property type="entry name" value="KN17_SH3"/>
    <property type="match status" value="1"/>
</dbReference>
<keyword evidence="4" id="KW-0862">Zinc</keyword>
<keyword evidence="3" id="KW-0863">Zinc-finger</keyword>
<dbReference type="InterPro" id="IPR038254">
    <property type="entry name" value="KIN17_WH-like_sf"/>
</dbReference>
<dbReference type="STRING" id="2018661.A0A2A2KNM9"/>
<dbReference type="EMBL" id="LIAE01008076">
    <property type="protein sequence ID" value="PAV75512.1"/>
    <property type="molecule type" value="Genomic_DNA"/>
</dbReference>
<name>A0A2A2KNM9_9BILA</name>
<dbReference type="InterPro" id="IPR036236">
    <property type="entry name" value="Znf_C2H2_sf"/>
</dbReference>
<dbReference type="Pfam" id="PF10357">
    <property type="entry name" value="WH_KIN17"/>
    <property type="match status" value="1"/>
</dbReference>
<dbReference type="FunFam" id="1.10.10.2030:FF:000001">
    <property type="entry name" value="DNA/RNA-binding protein KIN17, putative"/>
    <property type="match status" value="1"/>
</dbReference>
<dbReference type="GO" id="GO:0005634">
    <property type="term" value="C:nucleus"/>
    <property type="evidence" value="ECO:0007669"/>
    <property type="project" value="TreeGrafter"/>
</dbReference>
<dbReference type="GO" id="GO:0008270">
    <property type="term" value="F:zinc ion binding"/>
    <property type="evidence" value="ECO:0007669"/>
    <property type="project" value="UniProtKB-KW"/>
</dbReference>